<evidence type="ECO:0000313" key="8">
    <source>
        <dbReference type="EMBL" id="MFC5454955.1"/>
    </source>
</evidence>
<dbReference type="PANTHER" id="PTHR40077">
    <property type="entry name" value="MEMBRANE PROTEIN-RELATED"/>
    <property type="match status" value="1"/>
</dbReference>
<dbReference type="EMBL" id="JBHSMQ010000002">
    <property type="protein sequence ID" value="MFC5454955.1"/>
    <property type="molecule type" value="Genomic_DNA"/>
</dbReference>
<evidence type="ECO:0000256" key="1">
    <source>
        <dbReference type="ARBA" id="ARBA00004651"/>
    </source>
</evidence>
<keyword evidence="4 6" id="KW-1133">Transmembrane helix</keyword>
<keyword evidence="3 6" id="KW-0812">Transmembrane</keyword>
<evidence type="ECO:0000256" key="6">
    <source>
        <dbReference type="SAM" id="Phobius"/>
    </source>
</evidence>
<keyword evidence="9" id="KW-1185">Reference proteome</keyword>
<keyword evidence="5 6" id="KW-0472">Membrane</keyword>
<feature type="transmembrane region" description="Helical" evidence="6">
    <location>
        <begin position="70"/>
        <end position="87"/>
    </location>
</feature>
<feature type="domain" description="DUF3817" evidence="7">
    <location>
        <begin position="6"/>
        <end position="92"/>
    </location>
</feature>
<evidence type="ECO:0000256" key="4">
    <source>
        <dbReference type="ARBA" id="ARBA00022989"/>
    </source>
</evidence>
<dbReference type="InterPro" id="IPR023845">
    <property type="entry name" value="DUF3817_TM"/>
</dbReference>
<reference evidence="9" key="1">
    <citation type="journal article" date="2019" name="Int. J. Syst. Evol. Microbiol.">
        <title>The Global Catalogue of Microorganisms (GCM) 10K type strain sequencing project: providing services to taxonomists for standard genome sequencing and annotation.</title>
        <authorList>
            <consortium name="The Broad Institute Genomics Platform"/>
            <consortium name="The Broad Institute Genome Sequencing Center for Infectious Disease"/>
            <person name="Wu L."/>
            <person name="Ma J."/>
        </authorList>
    </citation>
    <scope>NUCLEOTIDE SEQUENCE [LARGE SCALE GENOMIC DNA]</scope>
    <source>
        <strain evidence="9">CGMCC 4.1469</strain>
    </source>
</reference>
<keyword evidence="2" id="KW-1003">Cell membrane</keyword>
<name>A0ABW0KNH1_9BACT</name>
<proteinExistence type="predicted"/>
<organism evidence="8 9">
    <name type="scientific">Prosthecobacter fluviatilis</name>
    <dbReference type="NCBI Taxonomy" id="445931"/>
    <lineage>
        <taxon>Bacteria</taxon>
        <taxon>Pseudomonadati</taxon>
        <taxon>Verrucomicrobiota</taxon>
        <taxon>Verrucomicrobiia</taxon>
        <taxon>Verrucomicrobiales</taxon>
        <taxon>Verrucomicrobiaceae</taxon>
        <taxon>Prosthecobacter</taxon>
    </lineage>
</organism>
<evidence type="ECO:0000256" key="5">
    <source>
        <dbReference type="ARBA" id="ARBA00023136"/>
    </source>
</evidence>
<evidence type="ECO:0000259" key="7">
    <source>
        <dbReference type="Pfam" id="PF12823"/>
    </source>
</evidence>
<protein>
    <submittedName>
        <fullName evidence="8">DUF3817 domain-containing protein</fullName>
    </submittedName>
</protein>
<dbReference type="Pfam" id="PF12823">
    <property type="entry name" value="DUF3817"/>
    <property type="match status" value="1"/>
</dbReference>
<evidence type="ECO:0000256" key="3">
    <source>
        <dbReference type="ARBA" id="ARBA00022692"/>
    </source>
</evidence>
<dbReference type="RefSeq" id="WP_377165560.1">
    <property type="nucleotide sequence ID" value="NZ_JBHSMQ010000002.1"/>
</dbReference>
<dbReference type="NCBIfam" id="TIGR03954">
    <property type="entry name" value="integ_memb_HG"/>
    <property type="match status" value="1"/>
</dbReference>
<comment type="caution">
    <text evidence="8">The sequence shown here is derived from an EMBL/GenBank/DDBJ whole genome shotgun (WGS) entry which is preliminary data.</text>
</comment>
<dbReference type="Proteomes" id="UP001596052">
    <property type="component" value="Unassembled WGS sequence"/>
</dbReference>
<sequence length="104" mass="11865">MKNPVSFLRTVALLEAVSYLILLFIAMPLKYAMGMPMAVRIAGAVHGGLFVVFCFALYRVLMQTGWPFKRALFVFIVSLLPFVPFFIDRRMREWAAEDSNQTQA</sequence>
<accession>A0ABW0KNH1</accession>
<evidence type="ECO:0000313" key="9">
    <source>
        <dbReference type="Proteomes" id="UP001596052"/>
    </source>
</evidence>
<feature type="transmembrane region" description="Helical" evidence="6">
    <location>
        <begin position="38"/>
        <end position="58"/>
    </location>
</feature>
<evidence type="ECO:0000256" key="2">
    <source>
        <dbReference type="ARBA" id="ARBA00022475"/>
    </source>
</evidence>
<feature type="transmembrane region" description="Helical" evidence="6">
    <location>
        <begin position="6"/>
        <end position="26"/>
    </location>
</feature>
<gene>
    <name evidence="8" type="ORF">ACFQDI_08835</name>
</gene>
<dbReference type="PANTHER" id="PTHR40077:SF1">
    <property type="entry name" value="MEMBRANE PROTEIN"/>
    <property type="match status" value="1"/>
</dbReference>
<comment type="subcellular location">
    <subcellularLocation>
        <location evidence="1">Cell membrane</location>
        <topology evidence="1">Multi-pass membrane protein</topology>
    </subcellularLocation>
</comment>